<dbReference type="Proteomes" id="UP001328107">
    <property type="component" value="Unassembled WGS sequence"/>
</dbReference>
<dbReference type="InterPro" id="IPR057603">
    <property type="entry name" value="Periphilin-1_C"/>
</dbReference>
<protein>
    <recommendedName>
        <fullName evidence="1">Periphilin-1 C-terminal domain-containing protein</fullName>
    </recommendedName>
</protein>
<dbReference type="GO" id="GO:0045814">
    <property type="term" value="P:negative regulation of gene expression, epigenetic"/>
    <property type="evidence" value="ECO:0007669"/>
    <property type="project" value="TreeGrafter"/>
</dbReference>
<feature type="domain" description="Periphilin-1 C-terminal" evidence="1">
    <location>
        <begin position="21"/>
        <end position="74"/>
    </location>
</feature>
<name>A0AAN4Z5J1_9BILA</name>
<dbReference type="GO" id="GO:0097355">
    <property type="term" value="P:protein localization to heterochromatin"/>
    <property type="evidence" value="ECO:0007669"/>
    <property type="project" value="TreeGrafter"/>
</dbReference>
<dbReference type="PANTHER" id="PTHR15836">
    <property type="entry name" value="PERIPHILIN 1"/>
    <property type="match status" value="1"/>
</dbReference>
<feature type="non-terminal residue" evidence="2">
    <location>
        <position position="76"/>
    </location>
</feature>
<dbReference type="PANTHER" id="PTHR15836:SF4">
    <property type="entry name" value="PERIPHILIN-1"/>
    <property type="match status" value="1"/>
</dbReference>
<evidence type="ECO:0000259" key="1">
    <source>
        <dbReference type="Pfam" id="PF25234"/>
    </source>
</evidence>
<reference evidence="3" key="1">
    <citation type="submission" date="2022-10" db="EMBL/GenBank/DDBJ databases">
        <title>Genome assembly of Pristionchus species.</title>
        <authorList>
            <person name="Yoshida K."/>
            <person name="Sommer R.J."/>
        </authorList>
    </citation>
    <scope>NUCLEOTIDE SEQUENCE [LARGE SCALE GENOMIC DNA]</scope>
    <source>
        <strain evidence="3">RS5460</strain>
    </source>
</reference>
<proteinExistence type="predicted"/>
<dbReference type="GO" id="GO:0005654">
    <property type="term" value="C:nucleoplasm"/>
    <property type="evidence" value="ECO:0007669"/>
    <property type="project" value="TreeGrafter"/>
</dbReference>
<dbReference type="EMBL" id="BTRK01000001">
    <property type="protein sequence ID" value="GMR31707.1"/>
    <property type="molecule type" value="Genomic_DNA"/>
</dbReference>
<keyword evidence="3" id="KW-1185">Reference proteome</keyword>
<dbReference type="Pfam" id="PF25234">
    <property type="entry name" value="Periphilin_C"/>
    <property type="match status" value="1"/>
</dbReference>
<organism evidence="2 3">
    <name type="scientific">Pristionchus mayeri</name>
    <dbReference type="NCBI Taxonomy" id="1317129"/>
    <lineage>
        <taxon>Eukaryota</taxon>
        <taxon>Metazoa</taxon>
        <taxon>Ecdysozoa</taxon>
        <taxon>Nematoda</taxon>
        <taxon>Chromadorea</taxon>
        <taxon>Rhabditida</taxon>
        <taxon>Rhabditina</taxon>
        <taxon>Diplogasteromorpha</taxon>
        <taxon>Diplogasteroidea</taxon>
        <taxon>Neodiplogasteridae</taxon>
        <taxon>Pristionchus</taxon>
    </lineage>
</organism>
<evidence type="ECO:0000313" key="3">
    <source>
        <dbReference type="Proteomes" id="UP001328107"/>
    </source>
</evidence>
<dbReference type="GO" id="GO:0045892">
    <property type="term" value="P:negative regulation of DNA-templated transcription"/>
    <property type="evidence" value="ECO:0007669"/>
    <property type="project" value="InterPro"/>
</dbReference>
<gene>
    <name evidence="2" type="ORF">PMAYCL1PPCAC_01902</name>
</gene>
<evidence type="ECO:0000313" key="2">
    <source>
        <dbReference type="EMBL" id="GMR31707.1"/>
    </source>
</evidence>
<feature type="non-terminal residue" evidence="2">
    <location>
        <position position="1"/>
    </location>
</feature>
<dbReference type="AlphaFoldDB" id="A0AAN4Z5J1"/>
<comment type="caution">
    <text evidence="2">The sequence shown here is derived from an EMBL/GenBank/DDBJ whole genome shotgun (WGS) entry which is preliminary data.</text>
</comment>
<dbReference type="InterPro" id="IPR028851">
    <property type="entry name" value="Pphln1"/>
</dbReference>
<sequence length="76" mass="9240">HERSSEENLEKMEEREKRINNMDHIQKQKFETKRRKILTSYRKEAEIMTFAINKVVQKDPSLEEKMKTALRGLFED</sequence>
<accession>A0AAN4Z5J1</accession>